<keyword evidence="2" id="KW-1185">Reference proteome</keyword>
<reference evidence="1" key="1">
    <citation type="submission" date="2024-02" db="EMBL/GenBank/DDBJ databases">
        <authorList>
            <consortium name="ELIXIR-Norway"/>
            <consortium name="Elixir Norway"/>
        </authorList>
    </citation>
    <scope>NUCLEOTIDE SEQUENCE</scope>
</reference>
<evidence type="ECO:0000313" key="2">
    <source>
        <dbReference type="Proteomes" id="UP001497512"/>
    </source>
</evidence>
<dbReference type="EMBL" id="OZ019903">
    <property type="protein sequence ID" value="CAK9197730.1"/>
    <property type="molecule type" value="Genomic_DNA"/>
</dbReference>
<sequence>RGSSYLHQAQLAGLKRLSARAAAGPPKAAGTRRVYFSFSAYAKSVIEHLKRAQVPVAAGLSDRELDRIEATFGFTFPPDLKAILQEGLPLGAGFPNWRARNLELLRTRIELPRAGVLHEVALRSFWWKQWGQRPAQTHHAVHIARTALRALPLLIPLCGHCYIPCSPTVAGNPIFFVYKKDVVYCAYDVADFFDRELFLMHPCMDPPLVTLSRSFDKRSQESGRIHRPEKALTSKALMSNVSLMMPPCSARTPRLIDFWSDIAAHQQKASSSVGAQVLDVLSSPPCCNMNDDHDIMTRQSPRLDSITAHSSDADQAVPKVSKWVNCYLEEMSIVLRQGGWREEDISDMMGAEARLPTMWDHQLDAQAVLLSLAKEVEFLSTSLKKAGWSIPDVSESMKWDSCTLW</sequence>
<name>A0ABP0TIV4_9BRYO</name>
<gene>
    <name evidence="1" type="ORF">CSSPTR1EN2_LOCUS4120</name>
</gene>
<dbReference type="PANTHER" id="PTHR32011:SF2">
    <property type="entry name" value="OS08G0472400 PROTEIN"/>
    <property type="match status" value="1"/>
</dbReference>
<proteinExistence type="predicted"/>
<dbReference type="Proteomes" id="UP001497512">
    <property type="component" value="Chromosome 11"/>
</dbReference>
<feature type="non-terminal residue" evidence="1">
    <location>
        <position position="405"/>
    </location>
</feature>
<organism evidence="1 2">
    <name type="scientific">Sphagnum troendelagicum</name>
    <dbReference type="NCBI Taxonomy" id="128251"/>
    <lineage>
        <taxon>Eukaryota</taxon>
        <taxon>Viridiplantae</taxon>
        <taxon>Streptophyta</taxon>
        <taxon>Embryophyta</taxon>
        <taxon>Bryophyta</taxon>
        <taxon>Sphagnophytina</taxon>
        <taxon>Sphagnopsida</taxon>
        <taxon>Sphagnales</taxon>
        <taxon>Sphagnaceae</taxon>
        <taxon>Sphagnum</taxon>
    </lineage>
</organism>
<evidence type="ECO:0000313" key="1">
    <source>
        <dbReference type="EMBL" id="CAK9197730.1"/>
    </source>
</evidence>
<protein>
    <submittedName>
        <fullName evidence="1">Uncharacterized protein</fullName>
    </submittedName>
</protein>
<accession>A0ABP0TIV4</accession>
<dbReference type="PANTHER" id="PTHR32011">
    <property type="entry name" value="OS08G0472400 PROTEIN"/>
    <property type="match status" value="1"/>
</dbReference>